<feature type="binding site" evidence="8">
    <location>
        <position position="225"/>
    </location>
    <ligand>
        <name>substrate</name>
    </ligand>
</feature>
<evidence type="ECO:0000256" key="7">
    <source>
        <dbReference type="ARBA" id="ARBA00048117"/>
    </source>
</evidence>
<feature type="binding site" evidence="8">
    <location>
        <position position="152"/>
    </location>
    <ligand>
        <name>Fe cation</name>
        <dbReference type="ChEBI" id="CHEBI:24875"/>
    </ligand>
</feature>
<dbReference type="Gene3D" id="3.30.420.40">
    <property type="match status" value="2"/>
</dbReference>
<keyword evidence="2 8" id="KW-0808">Transferase</keyword>
<evidence type="ECO:0000256" key="3">
    <source>
        <dbReference type="ARBA" id="ARBA00022694"/>
    </source>
</evidence>
<feature type="binding site" evidence="8">
    <location>
        <begin position="175"/>
        <end position="179"/>
    </location>
    <ligand>
        <name>substrate</name>
    </ligand>
</feature>
<gene>
    <name evidence="8" type="primary">tsaD</name>
    <name evidence="10" type="ORF">Nkreftii_002124</name>
</gene>
<dbReference type="AlphaFoldDB" id="A0A7S8IZU5"/>
<dbReference type="NCBIfam" id="TIGR03723">
    <property type="entry name" value="T6A_TsaD_YgjD"/>
    <property type="match status" value="1"/>
</dbReference>
<keyword evidence="6 8" id="KW-0012">Acyltransferase</keyword>
<dbReference type="PANTHER" id="PTHR11735">
    <property type="entry name" value="TRNA N6-ADENOSINE THREONYLCARBAMOYLTRANSFERASE"/>
    <property type="match status" value="1"/>
</dbReference>
<dbReference type="Proteomes" id="UP000593737">
    <property type="component" value="Chromosome"/>
</dbReference>
<keyword evidence="5 8" id="KW-0408">Iron</keyword>
<evidence type="ECO:0000256" key="2">
    <source>
        <dbReference type="ARBA" id="ARBA00022679"/>
    </source>
</evidence>
<evidence type="ECO:0000256" key="4">
    <source>
        <dbReference type="ARBA" id="ARBA00022723"/>
    </source>
</evidence>
<feature type="binding site" evidence="8">
    <location>
        <position position="221"/>
    </location>
    <ligand>
        <name>substrate</name>
    </ligand>
</feature>
<dbReference type="GO" id="GO:0061711">
    <property type="term" value="F:tRNA N(6)-L-threonylcarbamoyladenine synthase activity"/>
    <property type="evidence" value="ECO:0007669"/>
    <property type="project" value="UniProtKB-EC"/>
</dbReference>
<accession>A0A7S8IZU5</accession>
<keyword evidence="4 8" id="KW-0479">Metal-binding</keyword>
<feature type="binding site" evidence="8">
    <location>
        <position position="156"/>
    </location>
    <ligand>
        <name>Fe cation</name>
        <dbReference type="ChEBI" id="CHEBI:24875"/>
    </ligand>
</feature>
<dbReference type="InterPro" id="IPR043129">
    <property type="entry name" value="ATPase_NBD"/>
</dbReference>
<dbReference type="PRINTS" id="PR00789">
    <property type="entry name" value="OSIALOPTASE"/>
</dbReference>
<feature type="domain" description="Gcp-like" evidence="9">
    <location>
        <begin position="64"/>
        <end position="349"/>
    </location>
</feature>
<comment type="function">
    <text evidence="8">Required for the formation of a threonylcarbamoyl group on adenosine at position 37 (t(6)A37) in tRNAs that read codons beginning with adenine. Is involved in the transfer of the threonylcarbamoyl moiety of threonylcarbamoyl-AMP (TC-AMP) to the N6 group of A37, together with TsaE and TsaB. TsaD likely plays a direct catalytic role in this reaction.</text>
</comment>
<dbReference type="HAMAP" id="MF_01445">
    <property type="entry name" value="TsaD"/>
    <property type="match status" value="1"/>
</dbReference>
<feature type="binding site" evidence="8">
    <location>
        <position position="343"/>
    </location>
    <ligand>
        <name>Fe cation</name>
        <dbReference type="ChEBI" id="CHEBI:24875"/>
    </ligand>
</feature>
<comment type="similarity">
    <text evidence="8">Belongs to the KAE1 / TsaD family.</text>
</comment>
<organism evidence="10 11">
    <name type="scientific">Candidatus Nitrospira kreftii</name>
    <dbReference type="NCBI Taxonomy" id="2652173"/>
    <lineage>
        <taxon>Bacteria</taxon>
        <taxon>Pseudomonadati</taxon>
        <taxon>Nitrospirota</taxon>
        <taxon>Nitrospiria</taxon>
        <taxon>Nitrospirales</taxon>
        <taxon>Nitrospiraceae</taxon>
        <taxon>Nitrospira</taxon>
    </lineage>
</organism>
<evidence type="ECO:0000256" key="5">
    <source>
        <dbReference type="ARBA" id="ARBA00023004"/>
    </source>
</evidence>
<proteinExistence type="inferred from homology"/>
<dbReference type="EMBL" id="CP047423">
    <property type="protein sequence ID" value="QPD04350.1"/>
    <property type="molecule type" value="Genomic_DNA"/>
</dbReference>
<dbReference type="PROSITE" id="PS01016">
    <property type="entry name" value="GLYCOPROTEASE"/>
    <property type="match status" value="1"/>
</dbReference>
<comment type="subcellular location">
    <subcellularLocation>
        <location evidence="8">Cytoplasm</location>
    </subcellularLocation>
</comment>
<dbReference type="PANTHER" id="PTHR11735:SF6">
    <property type="entry name" value="TRNA N6-ADENOSINE THREONYLCARBAMOYLTRANSFERASE, MITOCHONDRIAL"/>
    <property type="match status" value="1"/>
</dbReference>
<dbReference type="EC" id="2.3.1.234" evidence="8"/>
<dbReference type="Pfam" id="PF00814">
    <property type="entry name" value="TsaD"/>
    <property type="match status" value="1"/>
</dbReference>
<reference evidence="10 11" key="1">
    <citation type="journal article" date="2020" name="ISME J.">
        <title>Enrichment and physiological characterization of a novel comammox Nitrospira indicates ammonium inhibition of complete nitrification.</title>
        <authorList>
            <person name="Sakoula D."/>
            <person name="Koch H."/>
            <person name="Frank J."/>
            <person name="Jetten M.S.M."/>
            <person name="van Kessel M.A.H.J."/>
            <person name="Lucker S."/>
        </authorList>
    </citation>
    <scope>NUCLEOTIDE SEQUENCE [LARGE SCALE GENOMIC DNA]</scope>
    <source>
        <strain evidence="10">Comreactor17</strain>
    </source>
</reference>
<evidence type="ECO:0000313" key="11">
    <source>
        <dbReference type="Proteomes" id="UP000593737"/>
    </source>
</evidence>
<dbReference type="InterPro" id="IPR022450">
    <property type="entry name" value="TsaD"/>
</dbReference>
<dbReference type="GO" id="GO:0002949">
    <property type="term" value="P:tRNA threonylcarbamoyladenosine modification"/>
    <property type="evidence" value="ECO:0007669"/>
    <property type="project" value="UniProtKB-UniRule"/>
</dbReference>
<dbReference type="InterPro" id="IPR017860">
    <property type="entry name" value="Peptidase_M22_CS"/>
</dbReference>
<keyword evidence="3 8" id="KW-0819">tRNA processing</keyword>
<dbReference type="InterPro" id="IPR017861">
    <property type="entry name" value="KAE1/TsaD"/>
</dbReference>
<evidence type="ECO:0000256" key="6">
    <source>
        <dbReference type="ARBA" id="ARBA00023315"/>
    </source>
</evidence>
<protein>
    <recommendedName>
        <fullName evidence="8">tRNA N6-adenosine threonylcarbamoyltransferase</fullName>
        <ecNumber evidence="8">2.3.1.234</ecNumber>
    </recommendedName>
    <alternativeName>
        <fullName evidence="8">N6-L-threonylcarbamoyladenine synthase</fullName>
        <shortName evidence="8">t(6)A synthase</shortName>
    </alternativeName>
    <alternativeName>
        <fullName evidence="8">t(6)A37 threonylcarbamoyladenosine biosynthesis protein TsaD</fullName>
    </alternativeName>
    <alternativeName>
        <fullName evidence="8">tRNA threonylcarbamoyladenosine biosynthesis protein TsaD</fullName>
    </alternativeName>
</protein>
<evidence type="ECO:0000259" key="9">
    <source>
        <dbReference type="Pfam" id="PF00814"/>
    </source>
</evidence>
<name>A0A7S8IZU5_9BACT</name>
<dbReference type="FunFam" id="3.30.420.40:FF:000040">
    <property type="entry name" value="tRNA N6-adenosine threonylcarbamoyltransferase"/>
    <property type="match status" value="1"/>
</dbReference>
<comment type="catalytic activity">
    <reaction evidence="7 8">
        <text>L-threonylcarbamoyladenylate + adenosine(37) in tRNA = N(6)-L-threonylcarbamoyladenosine(37) in tRNA + AMP + H(+)</text>
        <dbReference type="Rhea" id="RHEA:37059"/>
        <dbReference type="Rhea" id="RHEA-COMP:10162"/>
        <dbReference type="Rhea" id="RHEA-COMP:10163"/>
        <dbReference type="ChEBI" id="CHEBI:15378"/>
        <dbReference type="ChEBI" id="CHEBI:73682"/>
        <dbReference type="ChEBI" id="CHEBI:74411"/>
        <dbReference type="ChEBI" id="CHEBI:74418"/>
        <dbReference type="ChEBI" id="CHEBI:456215"/>
        <dbReference type="EC" id="2.3.1.234"/>
    </reaction>
</comment>
<dbReference type="FunFam" id="3.30.420.40:FF:000012">
    <property type="entry name" value="tRNA N6-adenosine threonylcarbamoyltransferase"/>
    <property type="match status" value="1"/>
</dbReference>
<comment type="cofactor">
    <cofactor evidence="8">
        <name>Fe(2+)</name>
        <dbReference type="ChEBI" id="CHEBI:29033"/>
    </cofactor>
    <text evidence="8">Binds 1 Fe(2+) ion per subunit.</text>
</comment>
<sequence>MASAAFRRRGRFIVSGTWYPRKRMDLFPAQLHSSDYPGWRPGPILGIESSCDETAAAVLGDEGKVLSNVVSSQVAVHEKFGGVVPELAARAHLSLIDQVVEQALSRALTLKCNLAAVAVTQGPGLAGALLVGLSYAKALGYGLRLPVVGVNHLQGHIASAWLADPTFPVPCIVLVVSGGHTHLYRRDGNGRCILLGHTRDDAAGEAFDKGAQMLGLGYPGGPAIDRVARSGDPGALLFPQFRGGRKSLEFSFSGLKTSLLYKLRDMIVPPSPRQIADLAASYQEAIVQVLVAKAFVALEHSRLASLTVVGGVSANSRLRTILKERAAQAHIRLSLPPLEYCTDNAAMIAAAGRQLLINGQQPSLSLDISPMEEPVSMEKKRRVQVSS</sequence>
<feature type="binding site" evidence="8">
    <location>
        <position position="315"/>
    </location>
    <ligand>
        <name>substrate</name>
    </ligand>
</feature>
<dbReference type="NCBIfam" id="TIGR00329">
    <property type="entry name" value="gcp_kae1"/>
    <property type="match status" value="1"/>
</dbReference>
<dbReference type="SUPFAM" id="SSF53067">
    <property type="entry name" value="Actin-like ATPase domain"/>
    <property type="match status" value="1"/>
</dbReference>
<dbReference type="GO" id="GO:0005506">
    <property type="term" value="F:iron ion binding"/>
    <property type="evidence" value="ECO:0007669"/>
    <property type="project" value="UniProtKB-UniRule"/>
</dbReference>
<evidence type="ECO:0000313" key="10">
    <source>
        <dbReference type="EMBL" id="QPD04350.1"/>
    </source>
</evidence>
<dbReference type="GO" id="GO:0005737">
    <property type="term" value="C:cytoplasm"/>
    <property type="evidence" value="ECO:0007669"/>
    <property type="project" value="UniProtKB-SubCell"/>
</dbReference>
<dbReference type="KEGG" id="nkf:Nkreftii_002124"/>
<dbReference type="InterPro" id="IPR000905">
    <property type="entry name" value="Gcp-like_dom"/>
</dbReference>
<feature type="binding site" evidence="8">
    <location>
        <position position="208"/>
    </location>
    <ligand>
        <name>substrate</name>
    </ligand>
</feature>
<keyword evidence="1 8" id="KW-0963">Cytoplasm</keyword>
<dbReference type="CDD" id="cd24133">
    <property type="entry name" value="ASKHA_NBD_TsaD_bac"/>
    <property type="match status" value="1"/>
</dbReference>
<evidence type="ECO:0000256" key="8">
    <source>
        <dbReference type="HAMAP-Rule" id="MF_01445"/>
    </source>
</evidence>
<evidence type="ECO:0000256" key="1">
    <source>
        <dbReference type="ARBA" id="ARBA00022490"/>
    </source>
</evidence>